<keyword evidence="1" id="KW-0472">Membrane</keyword>
<keyword evidence="4" id="KW-1185">Reference proteome</keyword>
<dbReference type="AlphaFoldDB" id="A0A8X6IDV2"/>
<proteinExistence type="predicted"/>
<dbReference type="EMBL" id="BMAW01017944">
    <property type="protein sequence ID" value="GFT56180.1"/>
    <property type="molecule type" value="Genomic_DNA"/>
</dbReference>
<reference evidence="2" key="1">
    <citation type="submission" date="2020-08" db="EMBL/GenBank/DDBJ databases">
        <title>Multicomponent nature underlies the extraordinary mechanical properties of spider dragline silk.</title>
        <authorList>
            <person name="Kono N."/>
            <person name="Nakamura H."/>
            <person name="Mori M."/>
            <person name="Yoshida Y."/>
            <person name="Ohtoshi R."/>
            <person name="Malay A.D."/>
            <person name="Moran D.A.P."/>
            <person name="Tomita M."/>
            <person name="Numata K."/>
            <person name="Arakawa K."/>
        </authorList>
    </citation>
    <scope>NUCLEOTIDE SEQUENCE</scope>
</reference>
<keyword evidence="1" id="KW-0812">Transmembrane</keyword>
<keyword evidence="1" id="KW-1133">Transmembrane helix</keyword>
<protein>
    <submittedName>
        <fullName evidence="2">Uncharacterized protein</fullName>
    </submittedName>
</protein>
<sequence length="143" mass="15846">MLLYTLATKSLNTSVAFQNDPNITQIICFPIVLFLLFLSIHYPSSTTISSESSASIQAHILPSNTISSSKQHKASLSIPEVNMASKHKATNKRTVKISSKYISHPTKGNKPKIAIHTNPAKFFLLLLSRRTWTRSYTTSMIPG</sequence>
<organism evidence="2 4">
    <name type="scientific">Nephila pilipes</name>
    <name type="common">Giant wood spider</name>
    <name type="synonym">Nephila maculata</name>
    <dbReference type="NCBI Taxonomy" id="299642"/>
    <lineage>
        <taxon>Eukaryota</taxon>
        <taxon>Metazoa</taxon>
        <taxon>Ecdysozoa</taxon>
        <taxon>Arthropoda</taxon>
        <taxon>Chelicerata</taxon>
        <taxon>Arachnida</taxon>
        <taxon>Araneae</taxon>
        <taxon>Araneomorphae</taxon>
        <taxon>Entelegynae</taxon>
        <taxon>Araneoidea</taxon>
        <taxon>Nephilidae</taxon>
        <taxon>Nephila</taxon>
    </lineage>
</organism>
<comment type="caution">
    <text evidence="2">The sequence shown here is derived from an EMBL/GenBank/DDBJ whole genome shotgun (WGS) entry which is preliminary data.</text>
</comment>
<evidence type="ECO:0000256" key="1">
    <source>
        <dbReference type="SAM" id="Phobius"/>
    </source>
</evidence>
<dbReference type="Proteomes" id="UP000887013">
    <property type="component" value="Unassembled WGS sequence"/>
</dbReference>
<evidence type="ECO:0000313" key="3">
    <source>
        <dbReference type="EMBL" id="GFT56180.1"/>
    </source>
</evidence>
<accession>A0A8X6IDV2</accession>
<feature type="transmembrane region" description="Helical" evidence="1">
    <location>
        <begin position="23"/>
        <end position="42"/>
    </location>
</feature>
<dbReference type="EMBL" id="BMAW01089889">
    <property type="protein sequence ID" value="GFS41958.1"/>
    <property type="molecule type" value="Genomic_DNA"/>
</dbReference>
<name>A0A8X6IDV2_NEPPI</name>
<evidence type="ECO:0000313" key="2">
    <source>
        <dbReference type="EMBL" id="GFS41958.1"/>
    </source>
</evidence>
<evidence type="ECO:0000313" key="4">
    <source>
        <dbReference type="Proteomes" id="UP000887013"/>
    </source>
</evidence>
<gene>
    <name evidence="3" type="ORF">NPIL_111621</name>
    <name evidence="2" type="ORF">NPIL_492231</name>
</gene>